<dbReference type="STRING" id="1618.IV36_GL001924"/>
<dbReference type="AlphaFoldDB" id="A0A0R2G2D7"/>
<evidence type="ECO:0000313" key="7">
    <source>
        <dbReference type="Proteomes" id="UP000051727"/>
    </source>
</evidence>
<dbReference type="Pfam" id="PF01555">
    <property type="entry name" value="N6_N4_Mtase"/>
    <property type="match status" value="1"/>
</dbReference>
<evidence type="ECO:0000259" key="5">
    <source>
        <dbReference type="Pfam" id="PF01555"/>
    </source>
</evidence>
<feature type="domain" description="DNA methylase N-4/N-6" evidence="5">
    <location>
        <begin position="25"/>
        <end position="241"/>
    </location>
</feature>
<dbReference type="SUPFAM" id="SSF53335">
    <property type="entry name" value="S-adenosyl-L-methionine-dependent methyltransferases"/>
    <property type="match status" value="1"/>
</dbReference>
<dbReference type="InterPro" id="IPR029063">
    <property type="entry name" value="SAM-dependent_MTases_sf"/>
</dbReference>
<keyword evidence="2" id="KW-0808">Transferase</keyword>
<evidence type="ECO:0000256" key="4">
    <source>
        <dbReference type="RuleBase" id="RU362026"/>
    </source>
</evidence>
<dbReference type="OrthoDB" id="9800801at2"/>
<name>A0A0R2G2D7_9LACO</name>
<reference evidence="6 7" key="1">
    <citation type="journal article" date="2015" name="Genome Announc.">
        <title>Expanding the biotechnology potential of lactobacilli through comparative genomics of 213 strains and associated genera.</title>
        <authorList>
            <person name="Sun Z."/>
            <person name="Harris H.M."/>
            <person name="McCann A."/>
            <person name="Guo C."/>
            <person name="Argimon S."/>
            <person name="Zhang W."/>
            <person name="Yang X."/>
            <person name="Jeffery I.B."/>
            <person name="Cooney J.C."/>
            <person name="Kagawa T.F."/>
            <person name="Liu W."/>
            <person name="Song Y."/>
            <person name="Salvetti E."/>
            <person name="Wrobel A."/>
            <person name="Rasinkangas P."/>
            <person name="Parkhill J."/>
            <person name="Rea M.C."/>
            <person name="O'Sullivan O."/>
            <person name="Ritari J."/>
            <person name="Douillard F.P."/>
            <person name="Paul Ross R."/>
            <person name="Yang R."/>
            <person name="Briner A.E."/>
            <person name="Felis G.E."/>
            <person name="de Vos W.M."/>
            <person name="Barrangou R."/>
            <person name="Klaenhammer T.R."/>
            <person name="Caufield P.W."/>
            <person name="Cui Y."/>
            <person name="Zhang H."/>
            <person name="O'Toole P.W."/>
        </authorList>
    </citation>
    <scope>NUCLEOTIDE SEQUENCE [LARGE SCALE GENOMIC DNA]</scope>
    <source>
        <strain evidence="6 7">ATCC 27304</strain>
    </source>
</reference>
<gene>
    <name evidence="6" type="ORF">IV36_GL001924</name>
</gene>
<organism evidence="6 7">
    <name type="scientific">Liquorilactobacillus mali</name>
    <dbReference type="NCBI Taxonomy" id="1618"/>
    <lineage>
        <taxon>Bacteria</taxon>
        <taxon>Bacillati</taxon>
        <taxon>Bacillota</taxon>
        <taxon>Bacilli</taxon>
        <taxon>Lactobacillales</taxon>
        <taxon>Lactobacillaceae</taxon>
        <taxon>Liquorilactobacillus</taxon>
    </lineage>
</organism>
<dbReference type="PATRIC" id="fig|1618.3.peg.1963"/>
<dbReference type="InterPro" id="IPR001091">
    <property type="entry name" value="RM_Methyltransferase"/>
</dbReference>
<dbReference type="GO" id="GO:0032259">
    <property type="term" value="P:methylation"/>
    <property type="evidence" value="ECO:0007669"/>
    <property type="project" value="UniProtKB-KW"/>
</dbReference>
<dbReference type="GO" id="GO:0008170">
    <property type="term" value="F:N-methyltransferase activity"/>
    <property type="evidence" value="ECO:0007669"/>
    <property type="project" value="InterPro"/>
</dbReference>
<evidence type="ECO:0000256" key="1">
    <source>
        <dbReference type="ARBA" id="ARBA00022603"/>
    </source>
</evidence>
<protein>
    <recommendedName>
        <fullName evidence="4">Methyltransferase</fullName>
        <ecNumber evidence="4">2.1.1.-</ecNumber>
    </recommendedName>
</protein>
<sequence length="254" mass="29069">MSKTKIELFNDHFQNFKRYAIPKAQLVIADIPYNIGNNAYASSPEWYKDGDNKNGESNKANATFFNTDVDFRVAEFMHFCSHMLIKEPKQTGKAPAMIVFCSFQQMQMVVDYGKKYGFNNSYPLVFVKKSSSQVLKANMKIVGACEYAVVLYRDKLPKFNNDGRMIMNWFKWETDNGYPKIHPTQKPIPVLKRLIEIFTDVGDVVIDPCAGSGSTLRAAMELNRSAYGFEIMKDMYKQAKEQMIDHAEISLLSL</sequence>
<dbReference type="InterPro" id="IPR002941">
    <property type="entry name" value="DNA_methylase_N4/N6"/>
</dbReference>
<dbReference type="PRINTS" id="PR00508">
    <property type="entry name" value="S21N4MTFRASE"/>
</dbReference>
<comment type="similarity">
    <text evidence="4">Belongs to the N(4)/N(6)-methyltransferase family.</text>
</comment>
<dbReference type="RefSeq" id="WP_056990862.1">
    <property type="nucleotide sequence ID" value="NZ_JQAR01000005.1"/>
</dbReference>
<evidence type="ECO:0000313" key="6">
    <source>
        <dbReference type="EMBL" id="KRN31117.1"/>
    </source>
</evidence>
<dbReference type="GO" id="GO:0009307">
    <property type="term" value="P:DNA restriction-modification system"/>
    <property type="evidence" value="ECO:0007669"/>
    <property type="project" value="UniProtKB-KW"/>
</dbReference>
<dbReference type="Proteomes" id="UP000051727">
    <property type="component" value="Unassembled WGS sequence"/>
</dbReference>
<dbReference type="EMBL" id="JQAR01000005">
    <property type="protein sequence ID" value="KRN31117.1"/>
    <property type="molecule type" value="Genomic_DNA"/>
</dbReference>
<dbReference type="Gene3D" id="3.40.50.150">
    <property type="entry name" value="Vaccinia Virus protein VP39"/>
    <property type="match status" value="1"/>
</dbReference>
<proteinExistence type="inferred from homology"/>
<dbReference type="GO" id="GO:0003677">
    <property type="term" value="F:DNA binding"/>
    <property type="evidence" value="ECO:0007669"/>
    <property type="project" value="InterPro"/>
</dbReference>
<evidence type="ECO:0000256" key="3">
    <source>
        <dbReference type="ARBA" id="ARBA00022747"/>
    </source>
</evidence>
<keyword evidence="1 6" id="KW-0489">Methyltransferase</keyword>
<comment type="caution">
    <text evidence="6">The sequence shown here is derived from an EMBL/GenBank/DDBJ whole genome shotgun (WGS) entry which is preliminary data.</text>
</comment>
<dbReference type="EC" id="2.1.1.-" evidence="4"/>
<evidence type="ECO:0000256" key="2">
    <source>
        <dbReference type="ARBA" id="ARBA00022679"/>
    </source>
</evidence>
<keyword evidence="3" id="KW-0680">Restriction system</keyword>
<accession>A0A0R2G2D7</accession>